<dbReference type="WBParaSite" id="nRc.2.0.1.t28853-RA">
    <property type="protein sequence ID" value="nRc.2.0.1.t28853-RA"/>
    <property type="gene ID" value="nRc.2.0.1.g28853"/>
</dbReference>
<reference evidence="3" key="1">
    <citation type="submission" date="2022-11" db="UniProtKB">
        <authorList>
            <consortium name="WormBaseParasite"/>
        </authorList>
    </citation>
    <scope>IDENTIFICATION</scope>
</reference>
<evidence type="ECO:0000313" key="3">
    <source>
        <dbReference type="WBParaSite" id="nRc.2.0.1.t28853-RA"/>
    </source>
</evidence>
<keyword evidence="2" id="KW-1185">Reference proteome</keyword>
<feature type="chain" id="PRO_5037115541" evidence="1">
    <location>
        <begin position="19"/>
        <end position="347"/>
    </location>
</feature>
<dbReference type="Proteomes" id="UP000887565">
    <property type="component" value="Unplaced"/>
</dbReference>
<proteinExistence type="predicted"/>
<protein>
    <submittedName>
        <fullName evidence="3">Uncharacterized protein</fullName>
    </submittedName>
</protein>
<dbReference type="AlphaFoldDB" id="A0A915JRX1"/>
<name>A0A915JRX1_ROMCU</name>
<sequence length="347" mass="38847">MIASYILFTLITSTLVRGQTFLPKGTLNPQGKIFADYVKPGPLAYSVRYNMDPTPNEVKFVDIKIDLMYVEILKASVNKAYCYLVFKTLGALLSQSYDISLFTFDPNGKASCDSLRRVENYLGSVFAKHKVQSDALTMVNNIVGPSIRAELAKGNKLIPTFFERLSLEIVSNFDFIVSVIVNTLISLDSSPGYLLIRGQQKAVNESSVPISINPLQYQMLMRTIYQQLAHIMYDALTDKFQPAMDVNKWPSTAKVADSVNGDVFAMLLSAIGNFMTDVQAQQKLQSSIVKSVSNKIAILIQIRNDVTGKERDYFTVQEWEELRQSVGLELASKQDIIDLVTQSFRSN</sequence>
<evidence type="ECO:0000313" key="2">
    <source>
        <dbReference type="Proteomes" id="UP000887565"/>
    </source>
</evidence>
<accession>A0A915JRX1</accession>
<feature type="signal peptide" evidence="1">
    <location>
        <begin position="1"/>
        <end position="18"/>
    </location>
</feature>
<evidence type="ECO:0000256" key="1">
    <source>
        <dbReference type="SAM" id="SignalP"/>
    </source>
</evidence>
<keyword evidence="1" id="KW-0732">Signal</keyword>
<organism evidence="2 3">
    <name type="scientific">Romanomermis culicivorax</name>
    <name type="common">Nematode worm</name>
    <dbReference type="NCBI Taxonomy" id="13658"/>
    <lineage>
        <taxon>Eukaryota</taxon>
        <taxon>Metazoa</taxon>
        <taxon>Ecdysozoa</taxon>
        <taxon>Nematoda</taxon>
        <taxon>Enoplea</taxon>
        <taxon>Dorylaimia</taxon>
        <taxon>Mermithida</taxon>
        <taxon>Mermithoidea</taxon>
        <taxon>Mermithidae</taxon>
        <taxon>Romanomermis</taxon>
    </lineage>
</organism>